<protein>
    <recommendedName>
        <fullName evidence="4">BTB domain-containing protein</fullName>
    </recommendedName>
</protein>
<keyword evidence="3" id="KW-1185">Reference proteome</keyword>
<reference evidence="2" key="1">
    <citation type="submission" date="2020-04" db="EMBL/GenBank/DDBJ databases">
        <title>Draft genome resource of the tomato pathogen Pseudocercospora fuligena.</title>
        <authorList>
            <person name="Zaccaron A."/>
        </authorList>
    </citation>
    <scope>NUCLEOTIDE SEQUENCE</scope>
    <source>
        <strain evidence="2">PF001</strain>
    </source>
</reference>
<dbReference type="AlphaFoldDB" id="A0A8H6RL28"/>
<sequence>MSDNEEVRAPKRQKTITNQDAPMPAPKPRVPSLKAPGPLFPSLQIPKAKAATGQTPTPQTPTLSTSPTQSPSVRRPEATVDICDDGDTVLVVSSLAGISKPMGIRVSSTVLTLASPVFKRLLSTPASLYAPASLATPVSATPAASGEIEARLIHLSDDGDSIYMLCNILHLQNDKLPTKIAPELLFRFIATSSKYQCLVAISRACGQWLDHIYHHLSNPPNGQLIFQLIETSMILNDAVYFARFTSKWVLSTPLGKTAGEVVQEPSRQRLAGLLLERQKLVQEDLKKDLDIILDPLAEALSEDARHYV</sequence>
<dbReference type="OrthoDB" id="5275938at2759"/>
<evidence type="ECO:0008006" key="4">
    <source>
        <dbReference type="Google" id="ProtNLM"/>
    </source>
</evidence>
<comment type="caution">
    <text evidence="2">The sequence shown here is derived from an EMBL/GenBank/DDBJ whole genome shotgun (WGS) entry which is preliminary data.</text>
</comment>
<dbReference type="Proteomes" id="UP000660729">
    <property type="component" value="Unassembled WGS sequence"/>
</dbReference>
<feature type="region of interest" description="Disordered" evidence="1">
    <location>
        <begin position="1"/>
        <end position="76"/>
    </location>
</feature>
<organism evidence="2 3">
    <name type="scientific">Pseudocercospora fuligena</name>
    <dbReference type="NCBI Taxonomy" id="685502"/>
    <lineage>
        <taxon>Eukaryota</taxon>
        <taxon>Fungi</taxon>
        <taxon>Dikarya</taxon>
        <taxon>Ascomycota</taxon>
        <taxon>Pezizomycotina</taxon>
        <taxon>Dothideomycetes</taxon>
        <taxon>Dothideomycetidae</taxon>
        <taxon>Mycosphaerellales</taxon>
        <taxon>Mycosphaerellaceae</taxon>
        <taxon>Pseudocercospora</taxon>
    </lineage>
</organism>
<feature type="compositionally biased region" description="Low complexity" evidence="1">
    <location>
        <begin position="54"/>
        <end position="72"/>
    </location>
</feature>
<evidence type="ECO:0000313" key="2">
    <source>
        <dbReference type="EMBL" id="KAF7192577.1"/>
    </source>
</evidence>
<gene>
    <name evidence="2" type="ORF">HII31_06086</name>
</gene>
<accession>A0A8H6RL28</accession>
<dbReference type="EMBL" id="JABCIY010000118">
    <property type="protein sequence ID" value="KAF7192577.1"/>
    <property type="molecule type" value="Genomic_DNA"/>
</dbReference>
<name>A0A8H6RL28_9PEZI</name>
<evidence type="ECO:0000256" key="1">
    <source>
        <dbReference type="SAM" id="MobiDB-lite"/>
    </source>
</evidence>
<evidence type="ECO:0000313" key="3">
    <source>
        <dbReference type="Proteomes" id="UP000660729"/>
    </source>
</evidence>
<proteinExistence type="predicted"/>